<dbReference type="GO" id="GO:0009214">
    <property type="term" value="P:cyclic nucleotide catabolic process"/>
    <property type="evidence" value="ECO:0007669"/>
    <property type="project" value="UniProtKB-ARBA"/>
</dbReference>
<dbReference type="PANTHER" id="PTHR45228">
    <property type="entry name" value="CYCLIC DI-GMP PHOSPHODIESTERASE TM_0186-RELATED"/>
    <property type="match status" value="1"/>
</dbReference>
<dbReference type="InterPro" id="IPR052020">
    <property type="entry name" value="Cyclic_di-GMP/3'3'-cGAMP_PDE"/>
</dbReference>
<dbReference type="SMART" id="SM00448">
    <property type="entry name" value="REC"/>
    <property type="match status" value="1"/>
</dbReference>
<reference evidence="5 6" key="1">
    <citation type="submission" date="2019-05" db="EMBL/GenBank/DDBJ databases">
        <title>Thiomicrorhabdus sediminis sp. nov, a novel sulfur-oxidizing bacterium isolated from coastal sediment.</title>
        <authorList>
            <person name="Liu X."/>
        </authorList>
    </citation>
    <scope>NUCLEOTIDE SEQUENCE [LARGE SCALE GENOMIC DNA]</scope>
    <source>
        <strain evidence="5 6">G1</strain>
    </source>
</reference>
<accession>A0A4P9K5Q1</accession>
<dbReference type="GO" id="GO:0004112">
    <property type="term" value="F:cyclic-nucleotide phosphodiesterase activity"/>
    <property type="evidence" value="ECO:0007669"/>
    <property type="project" value="UniProtKB-ARBA"/>
</dbReference>
<dbReference type="InterPro" id="IPR001789">
    <property type="entry name" value="Sig_transdc_resp-reg_receiver"/>
</dbReference>
<dbReference type="CDD" id="cd00077">
    <property type="entry name" value="HDc"/>
    <property type="match status" value="1"/>
</dbReference>
<evidence type="ECO:0000256" key="1">
    <source>
        <dbReference type="ARBA" id="ARBA00022801"/>
    </source>
</evidence>
<dbReference type="EMBL" id="CP040602">
    <property type="protein sequence ID" value="QCU89800.1"/>
    <property type="molecule type" value="Genomic_DNA"/>
</dbReference>
<dbReference type="Gene3D" id="1.10.3210.10">
    <property type="entry name" value="Hypothetical protein af1432"/>
    <property type="match status" value="1"/>
</dbReference>
<keyword evidence="1" id="KW-0378">Hydrolase</keyword>
<keyword evidence="6" id="KW-1185">Reference proteome</keyword>
<dbReference type="PANTHER" id="PTHR45228:SF1">
    <property type="entry name" value="CYCLIC DI-GMP PHOSPHODIESTERASE TM_0186"/>
    <property type="match status" value="1"/>
</dbReference>
<dbReference type="SMART" id="SM00471">
    <property type="entry name" value="HDc"/>
    <property type="match status" value="1"/>
</dbReference>
<dbReference type="InterPro" id="IPR003607">
    <property type="entry name" value="HD/PDEase_dom"/>
</dbReference>
<dbReference type="AlphaFoldDB" id="A0A4P9K5Q1"/>
<organism evidence="5 6">
    <name type="scientific">Thiomicrorhabdus sediminis</name>
    <dbReference type="NCBI Taxonomy" id="2580412"/>
    <lineage>
        <taxon>Bacteria</taxon>
        <taxon>Pseudomonadati</taxon>
        <taxon>Pseudomonadota</taxon>
        <taxon>Gammaproteobacteria</taxon>
        <taxon>Thiotrichales</taxon>
        <taxon>Piscirickettsiaceae</taxon>
        <taxon>Thiomicrorhabdus</taxon>
    </lineage>
</organism>
<feature type="modified residue" description="4-aspartylphosphate" evidence="2">
    <location>
        <position position="59"/>
    </location>
</feature>
<name>A0A4P9K5Q1_9GAMM</name>
<dbReference type="KEGG" id="thig:FE785_03680"/>
<dbReference type="RefSeq" id="WP_138564477.1">
    <property type="nucleotide sequence ID" value="NZ_CP040602.1"/>
</dbReference>
<dbReference type="Proteomes" id="UP000304864">
    <property type="component" value="Chromosome"/>
</dbReference>
<feature type="domain" description="HD-GYP" evidence="4">
    <location>
        <begin position="154"/>
        <end position="351"/>
    </location>
</feature>
<dbReference type="InterPro" id="IPR037522">
    <property type="entry name" value="HD_GYP_dom"/>
</dbReference>
<protein>
    <submittedName>
        <fullName evidence="5">Response regulator</fullName>
    </submittedName>
</protein>
<evidence type="ECO:0000313" key="5">
    <source>
        <dbReference type="EMBL" id="QCU89800.1"/>
    </source>
</evidence>
<keyword evidence="2" id="KW-0597">Phosphoprotein</keyword>
<evidence type="ECO:0000259" key="4">
    <source>
        <dbReference type="PROSITE" id="PS51832"/>
    </source>
</evidence>
<feature type="domain" description="Response regulatory" evidence="3">
    <location>
        <begin position="9"/>
        <end position="127"/>
    </location>
</feature>
<dbReference type="PROSITE" id="PS50110">
    <property type="entry name" value="RESPONSE_REGULATORY"/>
    <property type="match status" value="1"/>
</dbReference>
<dbReference type="Gene3D" id="3.40.50.2300">
    <property type="match status" value="1"/>
</dbReference>
<dbReference type="Pfam" id="PF13487">
    <property type="entry name" value="HD_5"/>
    <property type="match status" value="1"/>
</dbReference>
<dbReference type="PROSITE" id="PS51832">
    <property type="entry name" value="HD_GYP"/>
    <property type="match status" value="1"/>
</dbReference>
<gene>
    <name evidence="5" type="ORF">FE785_03680</name>
</gene>
<dbReference type="Pfam" id="PF00072">
    <property type="entry name" value="Response_reg"/>
    <property type="match status" value="1"/>
</dbReference>
<sequence length="354" mass="40385">MTVEPKKAKVLIIDDKEVNLKLVQKLLMVHQYEDILTTSNPLDVDQIITEHSVDLFLLDINMPVRDGFAVLEIIKKHYGERLMPPVIMVTAQIDSAMINKALDLGASDYITKPFNQKELISRCQIHLENWLLKRSLIDYANELEQRVQERTKEIEKAHLEVVYRLGRAAEYRDNETGNHVKRVSMFAELLARKAGLSEEQCRLIKLAAPMHDLGKIGVSDNILLKPGKLDNDEYSLMKQHVEMGADILANSEAPILQYAYEIALTHHEQYNGKGYPKGLSGDQIPISGRIVAIVDVFDALTSERPYKRAWSIEETIDLLVEEKGKHFDPYLVDCFVELLPEIREISEQLKDDIG</sequence>
<proteinExistence type="predicted"/>
<dbReference type="SUPFAM" id="SSF52172">
    <property type="entry name" value="CheY-like"/>
    <property type="match status" value="1"/>
</dbReference>
<dbReference type="OrthoDB" id="9816273at2"/>
<dbReference type="FunFam" id="1.10.3210.10:FF:000018">
    <property type="entry name" value="Two-component system response regulator"/>
    <property type="match status" value="1"/>
</dbReference>
<evidence type="ECO:0000259" key="3">
    <source>
        <dbReference type="PROSITE" id="PS50110"/>
    </source>
</evidence>
<evidence type="ECO:0000256" key="2">
    <source>
        <dbReference type="PROSITE-ProRule" id="PRU00169"/>
    </source>
</evidence>
<dbReference type="GO" id="GO:0000160">
    <property type="term" value="P:phosphorelay signal transduction system"/>
    <property type="evidence" value="ECO:0007669"/>
    <property type="project" value="InterPro"/>
</dbReference>
<dbReference type="SUPFAM" id="SSF109604">
    <property type="entry name" value="HD-domain/PDEase-like"/>
    <property type="match status" value="1"/>
</dbReference>
<evidence type="ECO:0000313" key="6">
    <source>
        <dbReference type="Proteomes" id="UP000304864"/>
    </source>
</evidence>
<dbReference type="InterPro" id="IPR011006">
    <property type="entry name" value="CheY-like_superfamily"/>
</dbReference>